<sequence length="193" mass="22319">MTQDLNYQVTNVTLPETDLPKIKLININNVLYRCERDDNVPKPSLSHKEIQDLIQKALSTDTDSKTINIINIQDKEIECPEAKRQREEFLKSLIQPSIQRHDSTHSFIESISEIKEVEEPEPATLVEEHRPAQIDLSGYQPNPKAQNDEQVKQILKDLLDQTKPNAGEPKYILTKVTKHITKRFHTEKRCVCK</sequence>
<keyword evidence="2" id="KW-1185">Reference proteome</keyword>
<comment type="caution">
    <text evidence="1">The sequence shown here is derived from an EMBL/GenBank/DDBJ whole genome shotgun (WGS) entry which is preliminary data.</text>
</comment>
<gene>
    <name evidence="1" type="ORF">BpHYR1_048238</name>
</gene>
<dbReference type="AlphaFoldDB" id="A0A3M7PEX7"/>
<evidence type="ECO:0000313" key="1">
    <source>
        <dbReference type="EMBL" id="RMZ97568.1"/>
    </source>
</evidence>
<proteinExistence type="predicted"/>
<dbReference type="EMBL" id="REGN01011331">
    <property type="protein sequence ID" value="RMZ97568.1"/>
    <property type="molecule type" value="Genomic_DNA"/>
</dbReference>
<organism evidence="1 2">
    <name type="scientific">Brachionus plicatilis</name>
    <name type="common">Marine rotifer</name>
    <name type="synonym">Brachionus muelleri</name>
    <dbReference type="NCBI Taxonomy" id="10195"/>
    <lineage>
        <taxon>Eukaryota</taxon>
        <taxon>Metazoa</taxon>
        <taxon>Spiralia</taxon>
        <taxon>Gnathifera</taxon>
        <taxon>Rotifera</taxon>
        <taxon>Eurotatoria</taxon>
        <taxon>Monogononta</taxon>
        <taxon>Pseudotrocha</taxon>
        <taxon>Ploima</taxon>
        <taxon>Brachionidae</taxon>
        <taxon>Brachionus</taxon>
    </lineage>
</organism>
<dbReference type="OrthoDB" id="10443459at2759"/>
<evidence type="ECO:0000313" key="2">
    <source>
        <dbReference type="Proteomes" id="UP000276133"/>
    </source>
</evidence>
<reference evidence="1 2" key="1">
    <citation type="journal article" date="2018" name="Sci. Rep.">
        <title>Genomic signatures of local adaptation to the degree of environmental predictability in rotifers.</title>
        <authorList>
            <person name="Franch-Gras L."/>
            <person name="Hahn C."/>
            <person name="Garcia-Roger E.M."/>
            <person name="Carmona M.J."/>
            <person name="Serra M."/>
            <person name="Gomez A."/>
        </authorList>
    </citation>
    <scope>NUCLEOTIDE SEQUENCE [LARGE SCALE GENOMIC DNA]</scope>
    <source>
        <strain evidence="1">HYR1</strain>
    </source>
</reference>
<protein>
    <submittedName>
        <fullName evidence="1">Uncharacterized protein</fullName>
    </submittedName>
</protein>
<dbReference type="Proteomes" id="UP000276133">
    <property type="component" value="Unassembled WGS sequence"/>
</dbReference>
<name>A0A3M7PEX7_BRAPC</name>
<accession>A0A3M7PEX7</accession>